<dbReference type="EMBL" id="SUTF01000007">
    <property type="protein sequence ID" value="MBE6510942.1"/>
    <property type="molecule type" value="Genomic_DNA"/>
</dbReference>
<evidence type="ECO:0000313" key="4">
    <source>
        <dbReference type="Proteomes" id="UP000713479"/>
    </source>
</evidence>
<keyword evidence="1" id="KW-1133">Transmembrane helix</keyword>
<dbReference type="InterPro" id="IPR025874">
    <property type="entry name" value="DZR"/>
</dbReference>
<protein>
    <submittedName>
        <fullName evidence="3">Zinc-ribbon domain-containing protein</fullName>
    </submittedName>
</protein>
<name>A0A8T3VIE6_9EURY</name>
<feature type="transmembrane region" description="Helical" evidence="1">
    <location>
        <begin position="105"/>
        <end position="135"/>
    </location>
</feature>
<feature type="domain" description="DZANK-type" evidence="2">
    <location>
        <begin position="4"/>
        <end position="57"/>
    </location>
</feature>
<gene>
    <name evidence="3" type="ORF">E7Z74_06715</name>
</gene>
<proteinExistence type="predicted"/>
<keyword evidence="1" id="KW-0472">Membrane</keyword>
<feature type="transmembrane region" description="Helical" evidence="1">
    <location>
        <begin position="80"/>
        <end position="99"/>
    </location>
</feature>
<dbReference type="PANTHER" id="PTHR40038">
    <property type="entry name" value="MEMBRANE-ASSOCIATED PROTEIN TCAA"/>
    <property type="match status" value="1"/>
</dbReference>
<evidence type="ECO:0000256" key="1">
    <source>
        <dbReference type="SAM" id="Phobius"/>
    </source>
</evidence>
<sequence>MVSCQNCGTEVKDDVKFCQNCGSEIIHETSDNVNKTKFCANCGFKMAENVKFCPSCGAPTSPESRAVVQNAAQVNQKSPVLAAILSFLIVGLGQIYLGLTKKGILLFIGAVISGFLMLIIIGWITWLIVWGYAIYDAYNSANKINMGIHVNDTIDFNDL</sequence>
<dbReference type="PANTHER" id="PTHR40038:SF1">
    <property type="entry name" value="MEMBRANE-ASSOCIATED PROTEIN TCAA"/>
    <property type="match status" value="1"/>
</dbReference>
<evidence type="ECO:0000259" key="2">
    <source>
        <dbReference type="Pfam" id="PF12773"/>
    </source>
</evidence>
<dbReference type="Proteomes" id="UP000713479">
    <property type="component" value="Unassembled WGS sequence"/>
</dbReference>
<comment type="caution">
    <text evidence="3">The sequence shown here is derived from an EMBL/GenBank/DDBJ whole genome shotgun (WGS) entry which is preliminary data.</text>
</comment>
<accession>A0A8T3VIE6</accession>
<dbReference type="AlphaFoldDB" id="A0A8T3VIE6"/>
<keyword evidence="1" id="KW-0812">Transmembrane</keyword>
<organism evidence="3 4">
    <name type="scientific">Methanobrevibacter millerae</name>
    <dbReference type="NCBI Taxonomy" id="230361"/>
    <lineage>
        <taxon>Archaea</taxon>
        <taxon>Methanobacteriati</taxon>
        <taxon>Methanobacteriota</taxon>
        <taxon>Methanomada group</taxon>
        <taxon>Methanobacteria</taxon>
        <taxon>Methanobacteriales</taxon>
        <taxon>Methanobacteriaceae</taxon>
        <taxon>Methanobrevibacter</taxon>
    </lineage>
</organism>
<evidence type="ECO:0000313" key="3">
    <source>
        <dbReference type="EMBL" id="MBE6510942.1"/>
    </source>
</evidence>
<reference evidence="3" key="1">
    <citation type="submission" date="2019-04" db="EMBL/GenBank/DDBJ databases">
        <title>Evolution of Biomass-Degrading Anaerobic Consortia Revealed by Metagenomics.</title>
        <authorList>
            <person name="Peng X."/>
        </authorList>
    </citation>
    <scope>NUCLEOTIDE SEQUENCE</scope>
    <source>
        <strain evidence="3">SIG13</strain>
    </source>
</reference>
<dbReference type="Pfam" id="PF12773">
    <property type="entry name" value="DZR"/>
    <property type="match status" value="1"/>
</dbReference>